<evidence type="ECO:0000313" key="2">
    <source>
        <dbReference type="EMBL" id="RON40059.1"/>
    </source>
</evidence>
<feature type="region of interest" description="Disordered" evidence="1">
    <location>
        <begin position="13"/>
        <end position="34"/>
    </location>
</feature>
<gene>
    <name evidence="2" type="ORF">BK664_09385</name>
</gene>
<dbReference type="Pfam" id="PF06266">
    <property type="entry name" value="HrpF"/>
    <property type="match status" value="1"/>
</dbReference>
<organism evidence="2 3">
    <name type="scientific">Pseudomonas brassicacearum</name>
    <dbReference type="NCBI Taxonomy" id="930166"/>
    <lineage>
        <taxon>Bacteria</taxon>
        <taxon>Pseudomonadati</taxon>
        <taxon>Pseudomonadota</taxon>
        <taxon>Gammaproteobacteria</taxon>
        <taxon>Pseudomonadales</taxon>
        <taxon>Pseudomonadaceae</taxon>
        <taxon>Pseudomonas</taxon>
    </lineage>
</organism>
<reference evidence="2 3" key="1">
    <citation type="submission" date="2016-10" db="EMBL/GenBank/DDBJ databases">
        <title>Comparative genome analysis of multiple Pseudomonas spp. focuses on biocontrol and plant growth promoting traits.</title>
        <authorList>
            <person name="Tao X.-Y."/>
            <person name="Taylor C.G."/>
        </authorList>
    </citation>
    <scope>NUCLEOTIDE SEQUENCE [LARGE SCALE GENOMIC DNA]</scope>
    <source>
        <strain evidence="2 3">38D4</strain>
    </source>
</reference>
<protein>
    <submittedName>
        <fullName evidence="2">Type III secretion protein</fullName>
    </submittedName>
</protein>
<dbReference type="AlphaFoldDB" id="A0A423JQV5"/>
<accession>A0A423JQV5</accession>
<evidence type="ECO:0000313" key="3">
    <source>
        <dbReference type="Proteomes" id="UP000286351"/>
    </source>
</evidence>
<proteinExistence type="predicted"/>
<sequence>MISFKALQHRLDHSFSNSQTNTDEAALDAADSGTPEDMMAFSDASQKMATATSVLSEGLRAQHGITKAIIDGIQ</sequence>
<evidence type="ECO:0000256" key="1">
    <source>
        <dbReference type="SAM" id="MobiDB-lite"/>
    </source>
</evidence>
<feature type="compositionally biased region" description="Polar residues" evidence="1">
    <location>
        <begin position="14"/>
        <end position="23"/>
    </location>
</feature>
<dbReference type="RefSeq" id="WP_123365526.1">
    <property type="nucleotide sequence ID" value="NZ_MOBO01000007.1"/>
</dbReference>
<dbReference type="InterPro" id="IPR009371">
    <property type="entry name" value="T3SS_HrpF"/>
</dbReference>
<dbReference type="EMBL" id="MOBO01000007">
    <property type="protein sequence ID" value="RON40059.1"/>
    <property type="molecule type" value="Genomic_DNA"/>
</dbReference>
<dbReference type="Proteomes" id="UP000286351">
    <property type="component" value="Unassembled WGS sequence"/>
</dbReference>
<comment type="caution">
    <text evidence="2">The sequence shown here is derived from an EMBL/GenBank/DDBJ whole genome shotgun (WGS) entry which is preliminary data.</text>
</comment>
<name>A0A423JQV5_9PSED</name>